<dbReference type="GO" id="GO:0006508">
    <property type="term" value="P:proteolysis"/>
    <property type="evidence" value="ECO:0007669"/>
    <property type="project" value="InterPro"/>
</dbReference>
<dbReference type="GO" id="GO:0052689">
    <property type="term" value="F:carboxylic ester hydrolase activity"/>
    <property type="evidence" value="ECO:0007669"/>
    <property type="project" value="TreeGrafter"/>
</dbReference>
<dbReference type="Gene3D" id="3.40.50.1820">
    <property type="entry name" value="alpha/beta hydrolase"/>
    <property type="match status" value="1"/>
</dbReference>
<dbReference type="AlphaFoldDB" id="A0A1T1H9X2"/>
<evidence type="ECO:0000259" key="2">
    <source>
        <dbReference type="Pfam" id="PF00326"/>
    </source>
</evidence>
<organism evidence="3 4">
    <name type="scientific">Oceanospirillum linum</name>
    <dbReference type="NCBI Taxonomy" id="966"/>
    <lineage>
        <taxon>Bacteria</taxon>
        <taxon>Pseudomonadati</taxon>
        <taxon>Pseudomonadota</taxon>
        <taxon>Gammaproteobacteria</taxon>
        <taxon>Oceanospirillales</taxon>
        <taxon>Oceanospirillaceae</taxon>
        <taxon>Oceanospirillum</taxon>
    </lineage>
</organism>
<dbReference type="PANTHER" id="PTHR43265:SF1">
    <property type="entry name" value="ESTERASE ESTD"/>
    <property type="match status" value="1"/>
</dbReference>
<dbReference type="GO" id="GO:0008236">
    <property type="term" value="F:serine-type peptidase activity"/>
    <property type="evidence" value="ECO:0007669"/>
    <property type="project" value="InterPro"/>
</dbReference>
<feature type="signal peptide" evidence="1">
    <location>
        <begin position="1"/>
        <end position="19"/>
    </location>
</feature>
<sequence>MKRRVLAFLLLFITVTAYAELRNYSLTRSDGSDLHYYLSAGSVPNTDTLLLILQGSDCNSVTRIDSIFTDYRNVWPEADLLLVEKYGIDRQLSYSSDGERQDCPQAHLKGDSPRQRVTDIRQVLDQIQQNNRYPRLIALGGSEGAVIANLLASEREVSASIAFNGGGRWFKDDVLHSIQLESPNPEVAREALAGFEGFSQHILNSPPTDLIVSGHAYDWWQQMLSLDQQAVLQQIESPVLLIQSGQDRSVSPEKQAQLIDELKAAGKDNIHYLTYDALDHQFNKADGSSDRKRVVADIRQWLKKYCLTEPI</sequence>
<dbReference type="PANTHER" id="PTHR43265">
    <property type="entry name" value="ESTERASE ESTD"/>
    <property type="match status" value="1"/>
</dbReference>
<evidence type="ECO:0000313" key="4">
    <source>
        <dbReference type="Proteomes" id="UP000190064"/>
    </source>
</evidence>
<gene>
    <name evidence="3" type="ORF">BTA35_0212175</name>
</gene>
<keyword evidence="1" id="KW-0732">Signal</keyword>
<feature type="domain" description="Peptidase S9 prolyl oligopeptidase catalytic" evidence="2">
    <location>
        <begin position="215"/>
        <end position="305"/>
    </location>
</feature>
<reference evidence="3" key="1">
    <citation type="submission" date="2017-02" db="EMBL/GenBank/DDBJ databases">
        <title>Draft Genome Sequence of the Salt Water Bacterium Oceanospirillum linum ATCC 11336.</title>
        <authorList>
            <person name="Trachtenberg A.M."/>
            <person name="Carney J.G."/>
            <person name="Linnane J.D."/>
            <person name="Rheaume B.A."/>
            <person name="Pitts N.L."/>
            <person name="Mykles D.L."/>
            <person name="Maclea K.S."/>
        </authorList>
    </citation>
    <scope>NUCLEOTIDE SEQUENCE [LARGE SCALE GENOMIC DNA]</scope>
    <source>
        <strain evidence="3">ATCC 11336</strain>
    </source>
</reference>
<dbReference type="Proteomes" id="UP000190064">
    <property type="component" value="Unassembled WGS sequence"/>
</dbReference>
<name>A0A1T1H9X2_OCELI</name>
<evidence type="ECO:0000313" key="3">
    <source>
        <dbReference type="EMBL" id="OOV86642.1"/>
    </source>
</evidence>
<dbReference type="SUPFAM" id="SSF53474">
    <property type="entry name" value="alpha/beta-Hydrolases"/>
    <property type="match status" value="1"/>
</dbReference>
<accession>A0A1T1H9X2</accession>
<dbReference type="InterPro" id="IPR001375">
    <property type="entry name" value="Peptidase_S9_cat"/>
</dbReference>
<keyword evidence="3" id="KW-0378">Hydrolase</keyword>
<comment type="caution">
    <text evidence="3">The sequence shown here is derived from an EMBL/GenBank/DDBJ whole genome shotgun (WGS) entry which is preliminary data.</text>
</comment>
<dbReference type="InterPro" id="IPR053145">
    <property type="entry name" value="AB_hydrolase_Est10"/>
</dbReference>
<dbReference type="STRING" id="966.BTA35_0212175"/>
<dbReference type="EMBL" id="MTSD02000005">
    <property type="protein sequence ID" value="OOV86642.1"/>
    <property type="molecule type" value="Genomic_DNA"/>
</dbReference>
<proteinExistence type="predicted"/>
<keyword evidence="4" id="KW-1185">Reference proteome</keyword>
<feature type="chain" id="PRO_5010524063" evidence="1">
    <location>
        <begin position="20"/>
        <end position="311"/>
    </location>
</feature>
<dbReference type="Pfam" id="PF00326">
    <property type="entry name" value="Peptidase_S9"/>
    <property type="match status" value="1"/>
</dbReference>
<dbReference type="RefSeq" id="WP_078320091.1">
    <property type="nucleotide sequence ID" value="NZ_FXTS01000006.1"/>
</dbReference>
<protein>
    <submittedName>
        <fullName evidence="3">Alpha/beta hydrolase</fullName>
    </submittedName>
</protein>
<dbReference type="InterPro" id="IPR029058">
    <property type="entry name" value="AB_hydrolase_fold"/>
</dbReference>
<evidence type="ECO:0000256" key="1">
    <source>
        <dbReference type="SAM" id="SignalP"/>
    </source>
</evidence>